<feature type="region of interest" description="Disordered" evidence="2">
    <location>
        <begin position="663"/>
        <end position="749"/>
    </location>
</feature>
<accession>M8BKM6</accession>
<feature type="coiled-coil region" evidence="1">
    <location>
        <begin position="433"/>
        <end position="460"/>
    </location>
</feature>
<organism evidence="3">
    <name type="scientific">Aegilops tauschii</name>
    <name type="common">Tausch's goatgrass</name>
    <name type="synonym">Aegilops squarrosa</name>
    <dbReference type="NCBI Taxonomy" id="37682"/>
    <lineage>
        <taxon>Eukaryota</taxon>
        <taxon>Viridiplantae</taxon>
        <taxon>Streptophyta</taxon>
        <taxon>Embryophyta</taxon>
        <taxon>Tracheophyta</taxon>
        <taxon>Spermatophyta</taxon>
        <taxon>Magnoliopsida</taxon>
        <taxon>Liliopsida</taxon>
        <taxon>Poales</taxon>
        <taxon>Poaceae</taxon>
        <taxon>BOP clade</taxon>
        <taxon>Pooideae</taxon>
        <taxon>Triticodae</taxon>
        <taxon>Triticeae</taxon>
        <taxon>Triticinae</taxon>
        <taxon>Aegilops</taxon>
    </lineage>
</organism>
<evidence type="ECO:0000256" key="2">
    <source>
        <dbReference type="SAM" id="MobiDB-lite"/>
    </source>
</evidence>
<dbReference type="EnsemblPlants" id="EMT25545">
    <property type="protein sequence ID" value="EMT25545"/>
    <property type="gene ID" value="F775_31777"/>
</dbReference>
<sequence>MPHLFSAAKRNAIKVRTMGQAVSGGTETIDHLLLGCVFVRQVWSVITDNWGKPQWTPTHGVKLVQWWTSLGIEMRMMKEAWAVITLVAWTIWKHRNDVVFNGTLPSVDVVLKQINAEGENWRPASLLRQPGSLPGTQSFKSFKKTVMRLEEAAVSCRGGERIELLRRWLGALQDVEAQLASSDRKDPDVHDSAGELDPLKPPLTLFVDPDIEGAPMNFRDVFLYSQALEDITQSMILEAPSEEEVSLLLEIYGLCLTGGKEVNKAIMNNVQDLAKAFSNYKDEVLVKREELLEYTRNVISGLKRNADIMRIDAETLELWRKLDGKEKSWSQSTEGQDKASEKIAVANIEALKEALTEVRFCSRVEELLLKKKSIAPGDSMEIHSQKVDKLKVLSDSLSTSSSKAEQRIMDHRRQKEDALNFRVKKENEVNAAEKGLLAEITELEKQRDDLEAQLKKVNISINAAAVRLKTTREERDQFDEANNQIIFSLKTKEDDLSKSIATCNVEANVVKTWINFLEDTWQLQSSYNEQKEKKTSDELERCVRDFLKLTKHHLSAFKEVLSPSIESIQTYVDNLAALNSREETREHEDDEASEKTNPRKSLEEEYLETEKKIIIAFSIADHIKKLFYSEHGANSRRDDPEVKSLIDEIEKLREAFESIERPTLSIEDHKSKPLPEERSDLSPSPIQAPVTPKAAHVDSPKSPMKPEQQHQLDPDSEFANLGADFGKDGKDYSAEEISGWEFDELEEES</sequence>
<dbReference type="AlphaFoldDB" id="M8BKM6"/>
<protein>
    <submittedName>
        <fullName evidence="3">Uncharacterized protein</fullName>
    </submittedName>
</protein>
<dbReference type="PANTHER" id="PTHR34121:SF4">
    <property type="entry name" value="OS05G0162200 PROTEIN"/>
    <property type="match status" value="1"/>
</dbReference>
<name>M8BKM6_AEGTA</name>
<feature type="compositionally biased region" description="Basic and acidic residues" evidence="2">
    <location>
        <begin position="663"/>
        <end position="680"/>
    </location>
</feature>
<keyword evidence="1" id="KW-0175">Coiled coil</keyword>
<proteinExistence type="predicted"/>
<evidence type="ECO:0000313" key="3">
    <source>
        <dbReference type="EnsemblPlants" id="EMT25545"/>
    </source>
</evidence>
<reference evidence="3" key="1">
    <citation type="submission" date="2015-06" db="UniProtKB">
        <authorList>
            <consortium name="EnsemblPlants"/>
        </authorList>
    </citation>
    <scope>IDENTIFICATION</scope>
</reference>
<feature type="region of interest" description="Disordered" evidence="2">
    <location>
        <begin position="581"/>
        <end position="603"/>
    </location>
</feature>
<dbReference type="PANTHER" id="PTHR34121">
    <property type="entry name" value="MYOSIN-11"/>
    <property type="match status" value="1"/>
</dbReference>
<evidence type="ECO:0000256" key="1">
    <source>
        <dbReference type="SAM" id="Coils"/>
    </source>
</evidence>